<name>A0A0C3CVD8_OIDMZ</name>
<dbReference type="InParanoid" id="A0A0C3CVD8"/>
<reference evidence="2" key="2">
    <citation type="submission" date="2015-01" db="EMBL/GenBank/DDBJ databases">
        <title>Evolutionary Origins and Diversification of the Mycorrhizal Mutualists.</title>
        <authorList>
            <consortium name="DOE Joint Genome Institute"/>
            <consortium name="Mycorrhizal Genomics Consortium"/>
            <person name="Kohler A."/>
            <person name="Kuo A."/>
            <person name="Nagy L.G."/>
            <person name="Floudas D."/>
            <person name="Copeland A."/>
            <person name="Barry K.W."/>
            <person name="Cichocki N."/>
            <person name="Veneault-Fourrey C."/>
            <person name="LaButti K."/>
            <person name="Lindquist E.A."/>
            <person name="Lipzen A."/>
            <person name="Lundell T."/>
            <person name="Morin E."/>
            <person name="Murat C."/>
            <person name="Riley R."/>
            <person name="Ohm R."/>
            <person name="Sun H."/>
            <person name="Tunlid A."/>
            <person name="Henrissat B."/>
            <person name="Grigoriev I.V."/>
            <person name="Hibbett D.S."/>
            <person name="Martin F."/>
        </authorList>
    </citation>
    <scope>NUCLEOTIDE SEQUENCE [LARGE SCALE GENOMIC DNA]</scope>
    <source>
        <strain evidence="2">Zn</strain>
    </source>
</reference>
<dbReference type="Proteomes" id="UP000054321">
    <property type="component" value="Unassembled WGS sequence"/>
</dbReference>
<reference evidence="1 2" key="1">
    <citation type="submission" date="2014-04" db="EMBL/GenBank/DDBJ databases">
        <authorList>
            <consortium name="DOE Joint Genome Institute"/>
            <person name="Kuo A."/>
            <person name="Martino E."/>
            <person name="Perotto S."/>
            <person name="Kohler A."/>
            <person name="Nagy L.G."/>
            <person name="Floudas D."/>
            <person name="Copeland A."/>
            <person name="Barry K.W."/>
            <person name="Cichocki N."/>
            <person name="Veneault-Fourrey C."/>
            <person name="LaButti K."/>
            <person name="Lindquist E.A."/>
            <person name="Lipzen A."/>
            <person name="Lundell T."/>
            <person name="Morin E."/>
            <person name="Murat C."/>
            <person name="Sun H."/>
            <person name="Tunlid A."/>
            <person name="Henrissat B."/>
            <person name="Grigoriev I.V."/>
            <person name="Hibbett D.S."/>
            <person name="Martin F."/>
            <person name="Nordberg H.P."/>
            <person name="Cantor M.N."/>
            <person name="Hua S.X."/>
        </authorList>
    </citation>
    <scope>NUCLEOTIDE SEQUENCE [LARGE SCALE GENOMIC DNA]</scope>
    <source>
        <strain evidence="1 2">Zn</strain>
    </source>
</reference>
<evidence type="ECO:0000313" key="1">
    <source>
        <dbReference type="EMBL" id="KIM93652.1"/>
    </source>
</evidence>
<dbReference type="OrthoDB" id="6612291at2759"/>
<gene>
    <name evidence="1" type="ORF">OIDMADRAFT_137280</name>
</gene>
<protein>
    <recommendedName>
        <fullName evidence="3">F-box domain-containing protein</fullName>
    </recommendedName>
</protein>
<proteinExistence type="predicted"/>
<organism evidence="1 2">
    <name type="scientific">Oidiodendron maius (strain Zn)</name>
    <dbReference type="NCBI Taxonomy" id="913774"/>
    <lineage>
        <taxon>Eukaryota</taxon>
        <taxon>Fungi</taxon>
        <taxon>Dikarya</taxon>
        <taxon>Ascomycota</taxon>
        <taxon>Pezizomycotina</taxon>
        <taxon>Leotiomycetes</taxon>
        <taxon>Leotiomycetes incertae sedis</taxon>
        <taxon>Myxotrichaceae</taxon>
        <taxon>Oidiodendron</taxon>
    </lineage>
</organism>
<accession>A0A0C3CVD8</accession>
<dbReference type="STRING" id="913774.A0A0C3CVD8"/>
<evidence type="ECO:0000313" key="2">
    <source>
        <dbReference type="Proteomes" id="UP000054321"/>
    </source>
</evidence>
<dbReference type="HOGENOM" id="CLU_006526_1_0_1"/>
<evidence type="ECO:0008006" key="3">
    <source>
        <dbReference type="Google" id="ProtNLM"/>
    </source>
</evidence>
<sequence length="500" mass="58163">MGYSEIHCQLCGVSSNIGRIRKADEPLRAAWSSHGFRKRPIAESYVEFNNDPDCPDCSEDWPDSTPNGGGDDRDIIFPPDRRRIATLPIVFTEHGASLNCINKKGYNGHYISQEEMRTCGTIQCLVPKDAYWMPQADDEEFESLPDTEYFLSGLCDHFPSRDDINLEFCPPRHNHISGPVDNMAFEEWGAANIAMPFHPACLEVFKRAAKYRFGRVSIKLLTDWFRLEADWTLFNEKFPRHESVIASREQFWIHSRGDEWLAANPLFIPILDHIFGDVTNKEDTINHLDNGVFALGTRLATHDQHTELDIFQVLGTKFCHKLLNYLDPRDVANLRLVTPAFLQLPQSFFLQLISQQMPWLWEVWCQDSYPKWARYTARELWEDRQRWEQANSHGEERVADISPWNAQEAQKQLYDDSLPQPVLLEQTNWYRLYSEIREEWGRLHGLRNRERIWKDCNYILDRIEYYCQTGKMGEGIVVDPVESFLARQAASSLNALRTAP</sequence>
<keyword evidence="2" id="KW-1185">Reference proteome</keyword>
<dbReference type="AlphaFoldDB" id="A0A0C3CVD8"/>
<dbReference type="EMBL" id="KN832893">
    <property type="protein sequence ID" value="KIM93652.1"/>
    <property type="molecule type" value="Genomic_DNA"/>
</dbReference>